<feature type="transmembrane region" description="Helical" evidence="1">
    <location>
        <begin position="32"/>
        <end position="49"/>
    </location>
</feature>
<reference evidence="2 3" key="1">
    <citation type="submission" date="2017-04" db="EMBL/GenBank/DDBJ databases">
        <authorList>
            <person name="Afonso C.L."/>
            <person name="Miller P.J."/>
            <person name="Scott M.A."/>
            <person name="Spackman E."/>
            <person name="Goraichik I."/>
            <person name="Dimitrov K.M."/>
            <person name="Suarez D.L."/>
            <person name="Swayne D.E."/>
        </authorList>
    </citation>
    <scope>NUCLEOTIDE SEQUENCE [LARGE SCALE GENOMIC DNA]</scope>
    <source>
        <strain evidence="2 3">USBA 355</strain>
    </source>
</reference>
<sequence length="168" mass="18525">MAGKLPDSGRRPGDGTGEVLLRIPLNRAKARALLATHFILPALILYRVVEGQGPLRESLVALLVVGSVFGFAAWSVIRELRTPGPAVVLEREGFRDFRRGDELVPWEQVSEVSLKRGILSRGVKIVLTDGNRADIDTGLLDIRARKLTERIVDLLHERQAGDAEEEES</sequence>
<keyword evidence="3" id="KW-1185">Reference proteome</keyword>
<dbReference type="RefSeq" id="WP_085121012.1">
    <property type="nucleotide sequence ID" value="NZ_FWZX01000001.1"/>
</dbReference>
<keyword evidence="1" id="KW-0812">Transmembrane</keyword>
<keyword evidence="1" id="KW-0472">Membrane</keyword>
<dbReference type="Proteomes" id="UP000192917">
    <property type="component" value="Unassembled WGS sequence"/>
</dbReference>
<dbReference type="AlphaFoldDB" id="A0A1Y6B6G1"/>
<keyword evidence="1" id="KW-1133">Transmembrane helix</keyword>
<evidence type="ECO:0000256" key="1">
    <source>
        <dbReference type="SAM" id="Phobius"/>
    </source>
</evidence>
<feature type="transmembrane region" description="Helical" evidence="1">
    <location>
        <begin position="55"/>
        <end position="77"/>
    </location>
</feature>
<gene>
    <name evidence="2" type="ORF">SAMN05428998_101698</name>
</gene>
<accession>A0A1Y6B6G1</accession>
<dbReference type="EMBL" id="FWZX01000001">
    <property type="protein sequence ID" value="SME94645.1"/>
    <property type="molecule type" value="Genomic_DNA"/>
</dbReference>
<protein>
    <submittedName>
        <fullName evidence="2">Uncharacterized protein</fullName>
    </submittedName>
</protein>
<evidence type="ECO:0000313" key="2">
    <source>
        <dbReference type="EMBL" id="SME94645.1"/>
    </source>
</evidence>
<organism evidence="2 3">
    <name type="scientific">Tistlia consotensis USBA 355</name>
    <dbReference type="NCBI Taxonomy" id="560819"/>
    <lineage>
        <taxon>Bacteria</taxon>
        <taxon>Pseudomonadati</taxon>
        <taxon>Pseudomonadota</taxon>
        <taxon>Alphaproteobacteria</taxon>
        <taxon>Rhodospirillales</taxon>
        <taxon>Rhodovibrionaceae</taxon>
        <taxon>Tistlia</taxon>
    </lineage>
</organism>
<name>A0A1Y6B6G1_9PROT</name>
<proteinExistence type="predicted"/>
<evidence type="ECO:0000313" key="3">
    <source>
        <dbReference type="Proteomes" id="UP000192917"/>
    </source>
</evidence>